<gene>
    <name evidence="4" type="primary">LOC103109075</name>
</gene>
<dbReference type="Proteomes" id="UP001652624">
    <property type="component" value="Chromosome 9"/>
</dbReference>
<comment type="similarity">
    <text evidence="1 2">Belongs to the phospholipid scramblase family.</text>
</comment>
<protein>
    <recommendedName>
        <fullName evidence="2">Phospholipid scramblase</fullName>
    </recommendedName>
</protein>
<evidence type="ECO:0000256" key="1">
    <source>
        <dbReference type="ARBA" id="ARBA00005350"/>
    </source>
</evidence>
<dbReference type="InterPro" id="IPR005552">
    <property type="entry name" value="Scramblase"/>
</dbReference>
<evidence type="ECO:0000256" key="2">
    <source>
        <dbReference type="RuleBase" id="RU363116"/>
    </source>
</evidence>
<sequence length="254" mass="29310">MKTRQKHHTTSNSLTYQIMEFSDLQPTIQWLKTPGSKSTCHPGLEYLTQINQLLVGERFDLLQVNSHFANNKTYDIKNNRGQRLFFAEEKCNCFLRYLCGPQRPLTMTIYDNSGQDVIKMHKTLGCSCCWANYYLQKLKVIMPPGETIGYVYQLCHPFSPEFIIKDKNKEAIMIIRGPCTVFSYLNYLTFHILSLDEEMVIGKISNQMNTLMEGLNASDGKFGVQFPFDLDAKIKALILGASFLIDCMYFKLWC</sequence>
<organism evidence="3 4">
    <name type="scientific">Erinaceus europaeus</name>
    <name type="common">Western European hedgehog</name>
    <dbReference type="NCBI Taxonomy" id="9365"/>
    <lineage>
        <taxon>Eukaryota</taxon>
        <taxon>Metazoa</taxon>
        <taxon>Chordata</taxon>
        <taxon>Craniata</taxon>
        <taxon>Vertebrata</taxon>
        <taxon>Euteleostomi</taxon>
        <taxon>Mammalia</taxon>
        <taxon>Eutheria</taxon>
        <taxon>Laurasiatheria</taxon>
        <taxon>Eulipotyphla</taxon>
        <taxon>Erinaceidae</taxon>
        <taxon>Erinaceinae</taxon>
        <taxon>Erinaceus</taxon>
    </lineage>
</organism>
<keyword evidence="2" id="KW-0449">Lipoprotein</keyword>
<keyword evidence="3" id="KW-1185">Reference proteome</keyword>
<evidence type="ECO:0000313" key="3">
    <source>
        <dbReference type="Proteomes" id="UP001652624"/>
    </source>
</evidence>
<proteinExistence type="inferred from homology"/>
<dbReference type="Pfam" id="PF03803">
    <property type="entry name" value="Scramblase"/>
    <property type="match status" value="1"/>
</dbReference>
<evidence type="ECO:0000313" key="4">
    <source>
        <dbReference type="RefSeq" id="XP_060052920.1"/>
    </source>
</evidence>
<dbReference type="RefSeq" id="XP_060052920.1">
    <property type="nucleotide sequence ID" value="XM_060196937.1"/>
</dbReference>
<dbReference type="PANTHER" id="PTHR23248:SF31">
    <property type="entry name" value="PHOSPHOLIPID SCRAMBLASE"/>
    <property type="match status" value="1"/>
</dbReference>
<comment type="cofactor">
    <cofactor evidence="2">
        <name>Ca(2+)</name>
        <dbReference type="ChEBI" id="CHEBI:29108"/>
    </cofactor>
</comment>
<name>A0ABM3XVR3_ERIEU</name>
<dbReference type="PANTHER" id="PTHR23248">
    <property type="entry name" value="PHOSPHOLIPID SCRAMBLASE-RELATED"/>
    <property type="match status" value="1"/>
</dbReference>
<comment type="function">
    <text evidence="2">May mediate accelerated ATP-independent bidirectional transbilayer migration of phospholipids upon binding calcium ions that results in a loss of phospholipid asymmetry in the plasma membrane.</text>
</comment>
<dbReference type="GeneID" id="103109075"/>
<keyword evidence="2" id="KW-0564">Palmitate</keyword>
<accession>A0ABM3XVR3</accession>
<keyword evidence="2" id="KW-0106">Calcium</keyword>
<reference evidence="4" key="1">
    <citation type="submission" date="2025-08" db="UniProtKB">
        <authorList>
            <consortium name="RefSeq"/>
        </authorList>
    </citation>
    <scope>IDENTIFICATION</scope>
</reference>